<protein>
    <submittedName>
        <fullName evidence="1">Uncharacterized protein</fullName>
    </submittedName>
</protein>
<gene>
    <name evidence="1" type="ORF">COZ07_02880</name>
</gene>
<sequence>GNIIPAGTGLNKYGGIEVDFLHEEEEKVEGIFKEVEREQKGKEVNIFKEKNEDNKEQITNNSIIQGP</sequence>
<dbReference type="AlphaFoldDB" id="A0A2M7PSI8"/>
<organism evidence="1 2">
    <name type="scientific">Candidatus Infernicultor aquiphilus</name>
    <dbReference type="NCBI Taxonomy" id="1805029"/>
    <lineage>
        <taxon>Bacteria</taxon>
        <taxon>Pseudomonadati</taxon>
        <taxon>Atribacterota</taxon>
        <taxon>Candidatus Phoenicimicrobiia</taxon>
        <taxon>Candidatus Pheonicimicrobiales</taxon>
        <taxon>Candidatus Phoenicimicrobiaceae</taxon>
        <taxon>Candidatus Infernicultor</taxon>
    </lineage>
</organism>
<feature type="non-terminal residue" evidence="1">
    <location>
        <position position="1"/>
    </location>
</feature>
<accession>A0A2M7PSI8</accession>
<dbReference type="Proteomes" id="UP000230646">
    <property type="component" value="Unassembled WGS sequence"/>
</dbReference>
<evidence type="ECO:0000313" key="2">
    <source>
        <dbReference type="Proteomes" id="UP000230646"/>
    </source>
</evidence>
<dbReference type="EMBL" id="PFKO01000104">
    <property type="protein sequence ID" value="PIY33247.1"/>
    <property type="molecule type" value="Genomic_DNA"/>
</dbReference>
<dbReference type="RefSeq" id="WP_406607094.1">
    <property type="nucleotide sequence ID" value="NZ_PFKO01000104.1"/>
</dbReference>
<name>A0A2M7PSI8_9BACT</name>
<evidence type="ECO:0000313" key="1">
    <source>
        <dbReference type="EMBL" id="PIY33247.1"/>
    </source>
</evidence>
<reference evidence="1 2" key="1">
    <citation type="submission" date="2017-09" db="EMBL/GenBank/DDBJ databases">
        <title>Depth-based differentiation of microbial function through sediment-hosted aquifers and enrichment of novel symbionts in the deep terrestrial subsurface.</title>
        <authorList>
            <person name="Probst A.J."/>
            <person name="Ladd B."/>
            <person name="Jarett J.K."/>
            <person name="Geller-Mcgrath D.E."/>
            <person name="Sieber C.M."/>
            <person name="Emerson J.B."/>
            <person name="Anantharaman K."/>
            <person name="Thomas B.C."/>
            <person name="Malmstrom R."/>
            <person name="Stieglmeier M."/>
            <person name="Klingl A."/>
            <person name="Woyke T."/>
            <person name="Ryan C.M."/>
            <person name="Banfield J.F."/>
        </authorList>
    </citation>
    <scope>NUCLEOTIDE SEQUENCE [LARGE SCALE GENOMIC DNA]</scope>
    <source>
        <strain evidence="1">CG_4_10_14_3_um_filter_34_13</strain>
    </source>
</reference>
<proteinExistence type="predicted"/>
<comment type="caution">
    <text evidence="1">The sequence shown here is derived from an EMBL/GenBank/DDBJ whole genome shotgun (WGS) entry which is preliminary data.</text>
</comment>